<dbReference type="InterPro" id="IPR047589">
    <property type="entry name" value="DUF11_rpt"/>
</dbReference>
<feature type="domain" description="DUF11" evidence="3">
    <location>
        <begin position="540"/>
        <end position="649"/>
    </location>
</feature>
<evidence type="ECO:0000259" key="3">
    <source>
        <dbReference type="Pfam" id="PF01345"/>
    </source>
</evidence>
<organism evidence="5 6">
    <name type="scientific">Spirosoma agri</name>
    <dbReference type="NCBI Taxonomy" id="1987381"/>
    <lineage>
        <taxon>Bacteria</taxon>
        <taxon>Pseudomonadati</taxon>
        <taxon>Bacteroidota</taxon>
        <taxon>Cytophagia</taxon>
        <taxon>Cytophagales</taxon>
        <taxon>Cytophagaceae</taxon>
        <taxon>Spirosoma</taxon>
    </lineage>
</organism>
<dbReference type="Proteomes" id="UP000477386">
    <property type="component" value="Unassembled WGS sequence"/>
</dbReference>
<dbReference type="Gene3D" id="2.60.40.10">
    <property type="entry name" value="Immunoglobulins"/>
    <property type="match status" value="2"/>
</dbReference>
<evidence type="ECO:0000313" key="6">
    <source>
        <dbReference type="Proteomes" id="UP000477386"/>
    </source>
</evidence>
<dbReference type="PANTHER" id="PTHR34819">
    <property type="entry name" value="LARGE CYSTEINE-RICH PERIPLASMIC PROTEIN OMCB"/>
    <property type="match status" value="1"/>
</dbReference>
<keyword evidence="1" id="KW-0378">Hydrolase</keyword>
<gene>
    <name evidence="5" type="ORF">GK091_21150</name>
</gene>
<protein>
    <submittedName>
        <fullName evidence="5">DUF11 domain-containing protein</fullName>
    </submittedName>
</protein>
<dbReference type="GO" id="GO:0016788">
    <property type="term" value="F:hydrolase activity, acting on ester bonds"/>
    <property type="evidence" value="ECO:0007669"/>
    <property type="project" value="UniProtKB-ARBA"/>
</dbReference>
<dbReference type="Gene3D" id="3.40.50.1110">
    <property type="entry name" value="SGNH hydrolase"/>
    <property type="match status" value="1"/>
</dbReference>
<dbReference type="NCBIfam" id="TIGR01451">
    <property type="entry name" value="B_ant_repeat"/>
    <property type="match status" value="2"/>
</dbReference>
<reference evidence="5 6" key="1">
    <citation type="submission" date="2020-02" db="EMBL/GenBank/DDBJ databases">
        <title>Draft genome sequence of two Spirosoma agri KCTC 52727 and Spirosoma terrae KCTC 52035.</title>
        <authorList>
            <person name="Rojas J."/>
            <person name="Ambika Manirajan B."/>
            <person name="Ratering S."/>
            <person name="Suarez C."/>
            <person name="Schnell S."/>
        </authorList>
    </citation>
    <scope>NUCLEOTIDE SEQUENCE [LARGE SCALE GENOMIC DNA]</scope>
    <source>
        <strain evidence="5 6">KCTC 52727</strain>
    </source>
</reference>
<feature type="domain" description="DUF11" evidence="3">
    <location>
        <begin position="698"/>
        <end position="805"/>
    </location>
</feature>
<comment type="caution">
    <text evidence="5">The sequence shown here is derived from an EMBL/GenBank/DDBJ whole genome shotgun (WGS) entry which is preliminary data.</text>
</comment>
<dbReference type="EMBL" id="JAAGNZ010000002">
    <property type="protein sequence ID" value="NEU69408.1"/>
    <property type="molecule type" value="Genomic_DNA"/>
</dbReference>
<feature type="region of interest" description="Disordered" evidence="2">
    <location>
        <begin position="677"/>
        <end position="696"/>
    </location>
</feature>
<evidence type="ECO:0000256" key="1">
    <source>
        <dbReference type="ARBA" id="ARBA00022801"/>
    </source>
</evidence>
<proteinExistence type="predicted"/>
<dbReference type="InterPro" id="IPR036514">
    <property type="entry name" value="SGNH_hydro_sf"/>
</dbReference>
<evidence type="ECO:0000259" key="4">
    <source>
        <dbReference type="Pfam" id="PF03629"/>
    </source>
</evidence>
<feature type="domain" description="Sialate O-acetylesterase" evidence="4">
    <location>
        <begin position="210"/>
        <end position="384"/>
    </location>
</feature>
<sequence>MKLVVQPFLLVGLTVMLWIIGPMQVVAQIDVTYPVSRMIVQRDNNNKALVQIAGSYAQPIDAVEARAVVRTAGQGTTTNWTTIQTNPLNGQFNGTMTITGGWYQLEVRGKLNGAVVATDAVDRFGVGEVFAILGHSNAQGSSCIDSNGNDNCPTIAGAVDDRVTVVPVDQTTPEFLQYEKTADTRYLPGLVFSQLATFSGISPFAKMSWFWGRMGDLLVQRINVPVLIYNAGFGGTNMEQNYKAASNIPFDHWFVNYSIRMPYANLRNLMNLYVPSTGIRAVLLQHGENDRNNATDLIVTHHYGVIDSVRRQFNKPNLAWIIALSSYVGGRFENVRAAQQTVINRANYLTYQGPDLDEVTDRPDGIHFSPTGQTKVGERWANAITDTYLQTIQPYAAEVQPLTSLSCATGNQLTLTQPSGYEYTWSTGSTSQGLTVGAGTYSARLRNPQNKVIFPPAVTVPSIVRPAVPTITTSGSMSLCEPGSVTLTSSYTGKNLWNTFETTSSIQANAVGTYYLKAINSVYGCQSDAASTYISNAMTDLSLALAVSRRTLAPGDTVTVTLTVTNEGGCDAGAVTMQNRLPSNMTFVSSADLTASNGVVTGNLTNVAPGQSVSRRFVARLTAEGTYSNAAQLIAQSRLDPDSQPNSGTGDGQDDAAMVDLRTKSVGTLALFSSPNPYQTPLPALQSNQPKPDSNKADLSLAIELGQRNGKPGQTVTITLKVANQGGLAATGIRVLHNLPTGLQVVATSLPANMTANGSTVTGSISQLAAGQTASLTFTATVTGQGNLINTAQIMAADQPDPDSTPGNGTTNGEDDTAQADFRSAGAAGARMAATPAATVSPRQVTDLPKVNGQIQHRFSGNGQQ</sequence>
<name>A0A6M0IMA6_9BACT</name>
<feature type="region of interest" description="Disordered" evidence="2">
    <location>
        <begin position="797"/>
        <end position="865"/>
    </location>
</feature>
<dbReference type="Pfam" id="PF01345">
    <property type="entry name" value="DUF11"/>
    <property type="match status" value="2"/>
</dbReference>
<keyword evidence="6" id="KW-1185">Reference proteome</keyword>
<dbReference type="InterPro" id="IPR005181">
    <property type="entry name" value="SASA"/>
</dbReference>
<dbReference type="PANTHER" id="PTHR34819:SF3">
    <property type="entry name" value="CELL SURFACE PROTEIN"/>
    <property type="match status" value="1"/>
</dbReference>
<dbReference type="SUPFAM" id="SSF52266">
    <property type="entry name" value="SGNH hydrolase"/>
    <property type="match status" value="1"/>
</dbReference>
<evidence type="ECO:0000313" key="5">
    <source>
        <dbReference type="EMBL" id="NEU69408.1"/>
    </source>
</evidence>
<feature type="compositionally biased region" description="Polar residues" evidence="2">
    <location>
        <begin position="677"/>
        <end position="692"/>
    </location>
</feature>
<accession>A0A6M0IMA6</accession>
<dbReference type="InterPro" id="IPR051172">
    <property type="entry name" value="Chlamydia_OmcB"/>
</dbReference>
<feature type="compositionally biased region" description="Low complexity" evidence="2">
    <location>
        <begin position="825"/>
        <end position="839"/>
    </location>
</feature>
<dbReference type="Pfam" id="PF03629">
    <property type="entry name" value="SASA"/>
    <property type="match status" value="1"/>
</dbReference>
<dbReference type="AlphaFoldDB" id="A0A6M0IMA6"/>
<dbReference type="InterPro" id="IPR013783">
    <property type="entry name" value="Ig-like_fold"/>
</dbReference>
<dbReference type="RefSeq" id="WP_164041869.1">
    <property type="nucleotide sequence ID" value="NZ_JAAGNZ010000002.1"/>
</dbReference>
<dbReference type="InterPro" id="IPR001434">
    <property type="entry name" value="OmcB-like_DUF11"/>
</dbReference>
<evidence type="ECO:0000256" key="2">
    <source>
        <dbReference type="SAM" id="MobiDB-lite"/>
    </source>
</evidence>
<feature type="compositionally biased region" description="Polar residues" evidence="2">
    <location>
        <begin position="853"/>
        <end position="865"/>
    </location>
</feature>